<evidence type="ECO:0000313" key="7">
    <source>
        <dbReference type="Proteomes" id="UP001219901"/>
    </source>
</evidence>
<dbReference type="GO" id="GO:0046872">
    <property type="term" value="F:metal ion binding"/>
    <property type="evidence" value="ECO:0007669"/>
    <property type="project" value="UniProtKB-KW"/>
</dbReference>
<dbReference type="GO" id="GO:0005829">
    <property type="term" value="C:cytosol"/>
    <property type="evidence" value="ECO:0007669"/>
    <property type="project" value="TreeGrafter"/>
</dbReference>
<dbReference type="Pfam" id="PF07687">
    <property type="entry name" value="M20_dimer"/>
    <property type="match status" value="1"/>
</dbReference>
<dbReference type="InterPro" id="IPR002933">
    <property type="entry name" value="Peptidase_M20"/>
</dbReference>
<evidence type="ECO:0000256" key="1">
    <source>
        <dbReference type="ARBA" id="ARBA00022670"/>
    </source>
</evidence>
<dbReference type="GO" id="GO:0009089">
    <property type="term" value="P:lysine biosynthetic process via diaminopimelate"/>
    <property type="evidence" value="ECO:0007669"/>
    <property type="project" value="TreeGrafter"/>
</dbReference>
<keyword evidence="2" id="KW-0479">Metal-binding</keyword>
<dbReference type="InterPro" id="IPR011650">
    <property type="entry name" value="Peptidase_M20_dimer"/>
</dbReference>
<evidence type="ECO:0000313" key="5">
    <source>
        <dbReference type="EMBL" id="MDG0867807.1"/>
    </source>
</evidence>
<dbReference type="EMBL" id="WMBE01000003">
    <property type="protein sequence ID" value="MDG0867807.1"/>
    <property type="molecule type" value="Genomic_DNA"/>
</dbReference>
<evidence type="ECO:0000256" key="3">
    <source>
        <dbReference type="ARBA" id="ARBA00022801"/>
    </source>
</evidence>
<keyword evidence="3" id="KW-0378">Hydrolase</keyword>
<name>A0AAJ6CS10_9CHLR</name>
<reference evidence="7" key="3">
    <citation type="submission" date="2023-06" db="EMBL/GenBank/DDBJ databases">
        <title>Pangenomics reveal diversification of enzyme families and niche specialization in globally abundant SAR202 bacteria.</title>
        <authorList>
            <person name="Saw J.H.W."/>
        </authorList>
    </citation>
    <scope>NUCLEOTIDE SEQUENCE [LARGE SCALE GENOMIC DNA]</scope>
    <source>
        <strain evidence="7">JH1073</strain>
    </source>
</reference>
<reference evidence="6" key="2">
    <citation type="journal article" date="2023" name="Nat. Commun.">
        <title>Cultivation of marine bacteria of the SAR202 clade.</title>
        <authorList>
            <person name="Lim Y."/>
            <person name="Seo J.H."/>
            <person name="Giovannoni S.J."/>
            <person name="Kang I."/>
            <person name="Cho J.C."/>
        </authorList>
    </citation>
    <scope>NUCLEOTIDE SEQUENCE</scope>
    <source>
        <strain evidence="6">JH1073</strain>
    </source>
</reference>
<keyword evidence="7" id="KW-1185">Reference proteome</keyword>
<dbReference type="GO" id="GO:0009014">
    <property type="term" value="F:succinyl-diaminopimelate desuccinylase activity"/>
    <property type="evidence" value="ECO:0007669"/>
    <property type="project" value="TreeGrafter"/>
</dbReference>
<evidence type="ECO:0000259" key="4">
    <source>
        <dbReference type="Pfam" id="PF07687"/>
    </source>
</evidence>
<dbReference type="AlphaFoldDB" id="A0AAJ6CS10"/>
<dbReference type="GO" id="GO:0008233">
    <property type="term" value="F:peptidase activity"/>
    <property type="evidence" value="ECO:0007669"/>
    <property type="project" value="UniProtKB-KW"/>
</dbReference>
<reference evidence="7 8" key="1">
    <citation type="submission" date="2019-11" db="EMBL/GenBank/DDBJ databases">
        <authorList>
            <person name="Cho J.-C."/>
        </authorList>
    </citation>
    <scope>NUCLEOTIDE SEQUENCE [LARGE SCALE GENOMIC DNA]</scope>
    <source>
        <strain evidence="6 7">JH1073</strain>
        <strain evidence="5 8">JH702</strain>
    </source>
</reference>
<feature type="domain" description="Peptidase M20 dimerisation" evidence="4">
    <location>
        <begin position="196"/>
        <end position="353"/>
    </location>
</feature>
<dbReference type="Proteomes" id="UP001219901">
    <property type="component" value="Chromosome"/>
</dbReference>
<accession>A0AAJ6CS10</accession>
<dbReference type="Gene3D" id="3.40.630.10">
    <property type="entry name" value="Zn peptidases"/>
    <property type="match status" value="1"/>
</dbReference>
<dbReference type="SUPFAM" id="SSF53187">
    <property type="entry name" value="Zn-dependent exopeptidases"/>
    <property type="match status" value="1"/>
</dbReference>
<evidence type="ECO:0000256" key="2">
    <source>
        <dbReference type="ARBA" id="ARBA00022723"/>
    </source>
</evidence>
<sequence length="456" mass="50139">MNEIYSHIESHVDESIQQLFELVRQPSISTQKVGFDKAPGVMKELLERNGFDAEIVPVPNDGLPTVYGYMAASENPETAPTLLFYCHYDVQPVDPLDLWDTDPFEPTQVGDRLYGRGMSDDKGNIGARLAAIRAFIDERGGVPCNIKMFCEGEEESGSINLPDLIAERGDDFKADACIWEGGGRNLNDDPFMYLGLKGVLGVGLSVRMLSGDAHSSYAAILPSAAWRLLRALQTIKDEDENILIDGFYDGITEPSPEAIAAVEALPDDAPEWLDTFGVSGFVKGLDGEDLRKQLTFQPTANIAGLDSGYQDAGLKTVLPAEAKAKMDFRLVPEQRPYDIVEKLRKHLDKHGFEDVEIEVLGAVNPYRTDLNSPWVQLVAETAEEIYGRKPVMTPNMAGTGPMFDFGDTLGMPIATSGIDHPSHKIHAPNENITVEDFLLGAKHAALIIERFARDWG</sequence>
<dbReference type="InterPro" id="IPR051458">
    <property type="entry name" value="Cyt/Met_Dipeptidase"/>
</dbReference>
<evidence type="ECO:0000313" key="8">
    <source>
        <dbReference type="Proteomes" id="UP001321249"/>
    </source>
</evidence>
<evidence type="ECO:0000313" key="6">
    <source>
        <dbReference type="EMBL" id="WFG39831.1"/>
    </source>
</evidence>
<dbReference type="NCBIfam" id="NF005034">
    <property type="entry name" value="PRK06446.1"/>
    <property type="match status" value="1"/>
</dbReference>
<dbReference type="RefSeq" id="WP_342826516.1">
    <property type="nucleotide sequence ID" value="NZ_CP046146.1"/>
</dbReference>
<dbReference type="PANTHER" id="PTHR43270:SF8">
    <property type="entry name" value="DI- AND TRIPEPTIDASE DUG2-RELATED"/>
    <property type="match status" value="1"/>
</dbReference>
<gene>
    <name evidence="5" type="ORF">GKO46_12080</name>
    <name evidence="6" type="ORF">GKO48_09450</name>
</gene>
<dbReference type="GO" id="GO:0006508">
    <property type="term" value="P:proteolysis"/>
    <property type="evidence" value="ECO:0007669"/>
    <property type="project" value="UniProtKB-KW"/>
</dbReference>
<proteinExistence type="predicted"/>
<organism evidence="6 7">
    <name type="scientific">Candidatus Lucifugimonas marina</name>
    <dbReference type="NCBI Taxonomy" id="3038979"/>
    <lineage>
        <taxon>Bacteria</taxon>
        <taxon>Bacillati</taxon>
        <taxon>Chloroflexota</taxon>
        <taxon>Dehalococcoidia</taxon>
        <taxon>SAR202 cluster</taxon>
        <taxon>Candidatus Lucifugimonadales</taxon>
        <taxon>Candidatus Lucifugimonadaceae</taxon>
        <taxon>Candidatus Lucifugimonas</taxon>
    </lineage>
</organism>
<protein>
    <submittedName>
        <fullName evidence="6">M20/M25/M40 family metallo-hydrolase</fullName>
    </submittedName>
</protein>
<dbReference type="Gene3D" id="3.30.70.360">
    <property type="match status" value="1"/>
</dbReference>
<dbReference type="PANTHER" id="PTHR43270">
    <property type="entry name" value="BETA-ALA-HIS DIPEPTIDASE"/>
    <property type="match status" value="1"/>
</dbReference>
<dbReference type="Proteomes" id="UP001321249">
    <property type="component" value="Unassembled WGS sequence"/>
</dbReference>
<keyword evidence="1" id="KW-0645">Protease</keyword>
<dbReference type="Pfam" id="PF01546">
    <property type="entry name" value="Peptidase_M20"/>
    <property type="match status" value="1"/>
</dbReference>
<dbReference type="EMBL" id="CP046147">
    <property type="protein sequence ID" value="WFG39831.1"/>
    <property type="molecule type" value="Genomic_DNA"/>
</dbReference>